<dbReference type="Proteomes" id="UP000823941">
    <property type="component" value="Chromosome 23"/>
</dbReference>
<keyword evidence="3" id="KW-1185">Reference proteome</keyword>
<reference evidence="2 3" key="1">
    <citation type="submission" date="2021-06" db="EMBL/GenBank/DDBJ databases">
        <title>A haploid diamondback moth (Plutella xylostella L.) genome assembly resolves 31 chromosomes and identifies a diamide resistance mutation.</title>
        <authorList>
            <person name="Ward C.M."/>
            <person name="Perry K.D."/>
            <person name="Baker G."/>
            <person name="Powis K."/>
            <person name="Heckel D.G."/>
            <person name="Baxter S.W."/>
        </authorList>
    </citation>
    <scope>NUCLEOTIDE SEQUENCE [LARGE SCALE GENOMIC DNA]</scope>
    <source>
        <strain evidence="2 3">LV</strain>
        <tissue evidence="2">Single pupa</tissue>
    </source>
</reference>
<comment type="caution">
    <text evidence="2">The sequence shown here is derived from an EMBL/GenBank/DDBJ whole genome shotgun (WGS) entry which is preliminary data.</text>
</comment>
<evidence type="ECO:0000313" key="3">
    <source>
        <dbReference type="Proteomes" id="UP000823941"/>
    </source>
</evidence>
<evidence type="ECO:0000313" key="2">
    <source>
        <dbReference type="EMBL" id="KAG7299235.1"/>
    </source>
</evidence>
<sequence length="235" mass="25807">MLGVWLACAVLVVSAEGGLAPFITPCRQADSECLKSSTQKAVPVLAGGVPALGLPPLDPMLVDRVKASQAGLIMDFRNTTVKGLRNCAVEHARRQTHKLNLEIKCSVTLNGDYKLAGKLLILPIEGEGKYKIRIRDIVVKILLNMDTVDSRGAKHWKITDWKHSSDVKTGAEFQFQNLFNGNKQLSDSIHQFANGNWKDITHEVAPPIVKAIVTRIVDDTQKFFMAVPANQLALD</sequence>
<dbReference type="InterPro" id="IPR010562">
    <property type="entry name" value="Haemolymph_juvenile_hormone-bd"/>
</dbReference>
<dbReference type="SMART" id="SM00700">
    <property type="entry name" value="JHBP"/>
    <property type="match status" value="1"/>
</dbReference>
<dbReference type="PANTHER" id="PTHR11008">
    <property type="entry name" value="PROTEIN TAKEOUT-LIKE PROTEIN"/>
    <property type="match status" value="1"/>
</dbReference>
<name>A0ABQ7Q3A2_PLUXY</name>
<dbReference type="InterPro" id="IPR038606">
    <property type="entry name" value="To_sf"/>
</dbReference>
<accession>A0ABQ7Q3A2</accession>
<keyword evidence="1" id="KW-0732">Signal</keyword>
<proteinExistence type="predicted"/>
<dbReference type="Gene3D" id="3.15.10.30">
    <property type="entry name" value="Haemolymph juvenile hormone binding protein"/>
    <property type="match status" value="1"/>
</dbReference>
<organism evidence="2 3">
    <name type="scientific">Plutella xylostella</name>
    <name type="common">Diamondback moth</name>
    <name type="synonym">Plutella maculipennis</name>
    <dbReference type="NCBI Taxonomy" id="51655"/>
    <lineage>
        <taxon>Eukaryota</taxon>
        <taxon>Metazoa</taxon>
        <taxon>Ecdysozoa</taxon>
        <taxon>Arthropoda</taxon>
        <taxon>Hexapoda</taxon>
        <taxon>Insecta</taxon>
        <taxon>Pterygota</taxon>
        <taxon>Neoptera</taxon>
        <taxon>Endopterygota</taxon>
        <taxon>Lepidoptera</taxon>
        <taxon>Glossata</taxon>
        <taxon>Ditrysia</taxon>
        <taxon>Yponomeutoidea</taxon>
        <taxon>Plutellidae</taxon>
        <taxon>Plutella</taxon>
    </lineage>
</organism>
<feature type="signal peptide" evidence="1">
    <location>
        <begin position="1"/>
        <end position="15"/>
    </location>
</feature>
<gene>
    <name evidence="2" type="ORF">JYU34_017793</name>
</gene>
<evidence type="ECO:0000256" key="1">
    <source>
        <dbReference type="SAM" id="SignalP"/>
    </source>
</evidence>
<dbReference type="PANTHER" id="PTHR11008:SF18">
    <property type="entry name" value="BCDNA.GH05536-RELATED"/>
    <property type="match status" value="1"/>
</dbReference>
<dbReference type="Pfam" id="PF06585">
    <property type="entry name" value="JHBP"/>
    <property type="match status" value="1"/>
</dbReference>
<protein>
    <submittedName>
        <fullName evidence="2">Uncharacterized protein</fullName>
    </submittedName>
</protein>
<feature type="chain" id="PRO_5046770993" evidence="1">
    <location>
        <begin position="16"/>
        <end position="235"/>
    </location>
</feature>
<dbReference type="EMBL" id="JAHIBW010000023">
    <property type="protein sequence ID" value="KAG7299235.1"/>
    <property type="molecule type" value="Genomic_DNA"/>
</dbReference>